<dbReference type="OMA" id="CLVRICK"/>
<keyword evidence="1" id="KW-0472">Membrane</keyword>
<feature type="transmembrane region" description="Helical" evidence="1">
    <location>
        <begin position="94"/>
        <end position="111"/>
    </location>
</feature>
<protein>
    <recommendedName>
        <fullName evidence="1">Endoplasmic reticulum transmembrane protein</fullName>
    </recommendedName>
</protein>
<keyword evidence="1" id="KW-0931">ER-Golgi transport</keyword>
<keyword evidence="1" id="KW-0812">Transmembrane</keyword>
<dbReference type="GO" id="GO:0005789">
    <property type="term" value="C:endoplasmic reticulum membrane"/>
    <property type="evidence" value="ECO:0000318"/>
    <property type="project" value="GO_Central"/>
</dbReference>
<organism evidence="2 3">
    <name type="scientific">Marchantia polymorpha</name>
    <name type="common">Common liverwort</name>
    <name type="synonym">Marchantia aquatica</name>
    <dbReference type="NCBI Taxonomy" id="3197"/>
    <lineage>
        <taxon>Eukaryota</taxon>
        <taxon>Viridiplantae</taxon>
        <taxon>Streptophyta</taxon>
        <taxon>Embryophyta</taxon>
        <taxon>Marchantiophyta</taxon>
        <taxon>Marchantiopsida</taxon>
        <taxon>Marchantiidae</taxon>
        <taxon>Marchantiales</taxon>
        <taxon>Marchantiaceae</taxon>
        <taxon>Marchantia</taxon>
    </lineage>
</organism>
<keyword evidence="1" id="KW-0813">Transport</keyword>
<keyword evidence="1" id="KW-0256">Endoplasmic reticulum</keyword>
<name>A0A2R6XHP5_MARPO</name>
<comment type="similarity">
    <text evidence="1">Belongs to the BCAP29/BCAP31 family.</text>
</comment>
<evidence type="ECO:0000313" key="2">
    <source>
        <dbReference type="EMBL" id="PTQ45618.1"/>
    </source>
</evidence>
<dbReference type="Proteomes" id="UP000244005">
    <property type="component" value="Unassembled WGS sequence"/>
</dbReference>
<reference evidence="3" key="1">
    <citation type="journal article" date="2017" name="Cell">
        <title>Insights into land plant evolution garnered from the Marchantia polymorpha genome.</title>
        <authorList>
            <person name="Bowman J.L."/>
            <person name="Kohchi T."/>
            <person name="Yamato K.T."/>
            <person name="Jenkins J."/>
            <person name="Shu S."/>
            <person name="Ishizaki K."/>
            <person name="Yamaoka S."/>
            <person name="Nishihama R."/>
            <person name="Nakamura Y."/>
            <person name="Berger F."/>
            <person name="Adam C."/>
            <person name="Aki S.S."/>
            <person name="Althoff F."/>
            <person name="Araki T."/>
            <person name="Arteaga-Vazquez M.A."/>
            <person name="Balasubrmanian S."/>
            <person name="Barry K."/>
            <person name="Bauer D."/>
            <person name="Boehm C.R."/>
            <person name="Briginshaw L."/>
            <person name="Caballero-Perez J."/>
            <person name="Catarino B."/>
            <person name="Chen F."/>
            <person name="Chiyoda S."/>
            <person name="Chovatia M."/>
            <person name="Davies K.M."/>
            <person name="Delmans M."/>
            <person name="Demura T."/>
            <person name="Dierschke T."/>
            <person name="Dolan L."/>
            <person name="Dorantes-Acosta A.E."/>
            <person name="Eklund D.M."/>
            <person name="Florent S.N."/>
            <person name="Flores-Sandoval E."/>
            <person name="Fujiyama A."/>
            <person name="Fukuzawa H."/>
            <person name="Galik B."/>
            <person name="Grimanelli D."/>
            <person name="Grimwood J."/>
            <person name="Grossniklaus U."/>
            <person name="Hamada T."/>
            <person name="Haseloff J."/>
            <person name="Hetherington A.J."/>
            <person name="Higo A."/>
            <person name="Hirakawa Y."/>
            <person name="Hundley H.N."/>
            <person name="Ikeda Y."/>
            <person name="Inoue K."/>
            <person name="Inoue S.I."/>
            <person name="Ishida S."/>
            <person name="Jia Q."/>
            <person name="Kakita M."/>
            <person name="Kanazawa T."/>
            <person name="Kawai Y."/>
            <person name="Kawashima T."/>
            <person name="Kennedy M."/>
            <person name="Kinose K."/>
            <person name="Kinoshita T."/>
            <person name="Kohara Y."/>
            <person name="Koide E."/>
            <person name="Komatsu K."/>
            <person name="Kopischke S."/>
            <person name="Kubo M."/>
            <person name="Kyozuka J."/>
            <person name="Lagercrantz U."/>
            <person name="Lin S.S."/>
            <person name="Lindquist E."/>
            <person name="Lipzen A.M."/>
            <person name="Lu C.W."/>
            <person name="De Luna E."/>
            <person name="Martienssen R.A."/>
            <person name="Minamino N."/>
            <person name="Mizutani M."/>
            <person name="Mizutani M."/>
            <person name="Mochizuki N."/>
            <person name="Monte I."/>
            <person name="Mosher R."/>
            <person name="Nagasaki H."/>
            <person name="Nakagami H."/>
            <person name="Naramoto S."/>
            <person name="Nishitani K."/>
            <person name="Ohtani M."/>
            <person name="Okamoto T."/>
            <person name="Okumura M."/>
            <person name="Phillips J."/>
            <person name="Pollak B."/>
            <person name="Reinders A."/>
            <person name="Rovekamp M."/>
            <person name="Sano R."/>
            <person name="Sawa S."/>
            <person name="Schmid M.W."/>
            <person name="Shirakawa M."/>
            <person name="Solano R."/>
            <person name="Spunde A."/>
            <person name="Suetsugu N."/>
            <person name="Sugano S."/>
            <person name="Sugiyama A."/>
            <person name="Sun R."/>
            <person name="Suzuki Y."/>
            <person name="Takenaka M."/>
            <person name="Takezawa D."/>
            <person name="Tomogane H."/>
            <person name="Tsuzuki M."/>
            <person name="Ueda T."/>
            <person name="Umeda M."/>
            <person name="Ward J.M."/>
            <person name="Watanabe Y."/>
            <person name="Yazaki K."/>
            <person name="Yokoyama R."/>
            <person name="Yoshitake Y."/>
            <person name="Yotsui I."/>
            <person name="Zachgo S."/>
            <person name="Schmutz J."/>
        </authorList>
    </citation>
    <scope>NUCLEOTIDE SEQUENCE [LARGE SCALE GENOMIC DNA]</scope>
    <source>
        <strain evidence="3">Tak-1</strain>
    </source>
</reference>
<keyword evidence="1" id="KW-0653">Protein transport</keyword>
<comment type="function">
    <text evidence="1">May play a role in anterograde transport of membrane proteins from the endoplasmic reticulum to the Golgi.</text>
</comment>
<dbReference type="PANTHER" id="PTHR12701:SF20">
    <property type="entry name" value="ENDOPLASMIC RETICULUM TRANSMEMBRANE PROTEIN"/>
    <property type="match status" value="1"/>
</dbReference>
<dbReference type="EMBL" id="KZ772686">
    <property type="protein sequence ID" value="PTQ45618.1"/>
    <property type="molecule type" value="Genomic_DNA"/>
</dbReference>
<dbReference type="GO" id="GO:0006886">
    <property type="term" value="P:intracellular protein transport"/>
    <property type="evidence" value="ECO:0007669"/>
    <property type="project" value="UniProtKB-UniRule"/>
</dbReference>
<sequence length="129" mass="14980">MALEWMVMGSAAAIEAVFLLLLTLPLPNSLARNVVKLMKAALRPLMAVIPFALFQLLDVYWKYEHRITCSGESCTTLERDRFEKSTYKGQRNGLIALCAAFLYWMIYRYVYYSEELARLEVQNNRSKKE</sequence>
<dbReference type="GO" id="GO:0070973">
    <property type="term" value="P:protein localization to endoplasmic reticulum exit site"/>
    <property type="evidence" value="ECO:0000318"/>
    <property type="project" value="GO_Central"/>
</dbReference>
<feature type="transmembrane region" description="Helical" evidence="1">
    <location>
        <begin position="41"/>
        <end position="61"/>
    </location>
</feature>
<gene>
    <name evidence="2" type="ORF">MARPO_0014s0137</name>
</gene>
<comment type="caution">
    <text evidence="1">Lacks conserved residue(s) required for the propagation of feature annotation.</text>
</comment>
<dbReference type="OrthoDB" id="1901634at2759"/>
<evidence type="ECO:0000313" key="3">
    <source>
        <dbReference type="Proteomes" id="UP000244005"/>
    </source>
</evidence>
<dbReference type="PANTHER" id="PTHR12701">
    <property type="entry name" value="BCR-ASSOCIATED PROTEIN, BAP"/>
    <property type="match status" value="1"/>
</dbReference>
<evidence type="ECO:0000256" key="1">
    <source>
        <dbReference type="RuleBase" id="RU367026"/>
    </source>
</evidence>
<keyword evidence="1" id="KW-1133">Transmembrane helix</keyword>
<keyword evidence="3" id="KW-1185">Reference proteome</keyword>
<proteinExistence type="inferred from homology"/>
<dbReference type="InterPro" id="IPR008417">
    <property type="entry name" value="BAP29/BAP31"/>
</dbReference>
<comment type="subcellular location">
    <subcellularLocation>
        <location evidence="1">Endoplasmic reticulum membrane</location>
        <topology evidence="1">Multi-pass membrane protein</topology>
    </subcellularLocation>
</comment>
<dbReference type="Gramene" id="Mp1g10890.1">
    <property type="protein sequence ID" value="Mp1g10890.1.cds1"/>
    <property type="gene ID" value="Mp1g10890"/>
</dbReference>
<dbReference type="GO" id="GO:0006888">
    <property type="term" value="P:endoplasmic reticulum to Golgi vesicle-mediated transport"/>
    <property type="evidence" value="ECO:0000318"/>
    <property type="project" value="GO_Central"/>
</dbReference>
<accession>A0A2R6XHP5</accession>
<dbReference type="AlphaFoldDB" id="A0A2R6XHP5"/>